<proteinExistence type="predicted"/>
<name>A0A8J7GS98_9ACTN</name>
<comment type="caution">
    <text evidence="1">The sequence shown here is derived from an EMBL/GenBank/DDBJ whole genome shotgun (WGS) entry which is preliminary data.</text>
</comment>
<dbReference type="AlphaFoldDB" id="A0A8J7GS98"/>
<dbReference type="EMBL" id="JADOUF010000001">
    <property type="protein sequence ID" value="MBG6136096.1"/>
    <property type="molecule type" value="Genomic_DNA"/>
</dbReference>
<gene>
    <name evidence="1" type="ORF">IW245_002290</name>
</gene>
<dbReference type="Proteomes" id="UP000622552">
    <property type="component" value="Unassembled WGS sequence"/>
</dbReference>
<evidence type="ECO:0000313" key="1">
    <source>
        <dbReference type="EMBL" id="MBG6136096.1"/>
    </source>
</evidence>
<sequence>MTCRSSYQLEHCANDLHELIDRLNLGVVDLLGFDGAEADLGVIAATVFDMATGDVDEDLASQVQGFGGAVLIVSSVRLDPRWRGFGLGPVLVGEAIEVLSQVARLVACYPSPIGESDDDRLAGPARDAAVTKLEKVWSALGFWHYRDGVWVIDLAPQTLGDNLRTLRQAFKTPTTSLDAAGTR</sequence>
<keyword evidence="2" id="KW-1185">Reference proteome</keyword>
<organism evidence="1 2">
    <name type="scientific">Longispora fulva</name>
    <dbReference type="NCBI Taxonomy" id="619741"/>
    <lineage>
        <taxon>Bacteria</taxon>
        <taxon>Bacillati</taxon>
        <taxon>Actinomycetota</taxon>
        <taxon>Actinomycetes</taxon>
        <taxon>Micromonosporales</taxon>
        <taxon>Micromonosporaceae</taxon>
        <taxon>Longispora</taxon>
    </lineage>
</organism>
<reference evidence="1" key="1">
    <citation type="submission" date="2020-11" db="EMBL/GenBank/DDBJ databases">
        <title>Sequencing the genomes of 1000 actinobacteria strains.</title>
        <authorList>
            <person name="Klenk H.-P."/>
        </authorList>
    </citation>
    <scope>NUCLEOTIDE SEQUENCE</scope>
    <source>
        <strain evidence="1">DSM 45356</strain>
    </source>
</reference>
<accession>A0A8J7GS98</accession>
<protein>
    <submittedName>
        <fullName evidence="1">GNAT superfamily N-acetyltransferase</fullName>
    </submittedName>
</protein>
<evidence type="ECO:0000313" key="2">
    <source>
        <dbReference type="Proteomes" id="UP000622552"/>
    </source>
</evidence>
<dbReference type="RefSeq" id="WP_197003125.1">
    <property type="nucleotide sequence ID" value="NZ_BONS01000001.1"/>
</dbReference>